<name>F0ZKN7_DICPU</name>
<gene>
    <name evidence="3" type="ORF">DICPUDRAFT_33357</name>
</gene>
<dbReference type="GO" id="GO:0030527">
    <property type="term" value="F:structural constituent of chromatin"/>
    <property type="evidence" value="ECO:0007669"/>
    <property type="project" value="InterPro"/>
</dbReference>
<dbReference type="SUPFAM" id="SSF47113">
    <property type="entry name" value="Histone-fold"/>
    <property type="match status" value="2"/>
</dbReference>
<feature type="domain" description="Core Histone H2A/H2B/H3" evidence="2">
    <location>
        <begin position="2"/>
        <end position="74"/>
    </location>
</feature>
<dbReference type="GO" id="GO:0000786">
    <property type="term" value="C:nucleosome"/>
    <property type="evidence" value="ECO:0007669"/>
    <property type="project" value="InterPro"/>
</dbReference>
<dbReference type="KEGG" id="dpp:DICPUDRAFT_33357"/>
<dbReference type="RefSeq" id="XP_003287972.1">
    <property type="nucleotide sequence ID" value="XM_003287924.1"/>
</dbReference>
<dbReference type="eggNOG" id="KOG1744">
    <property type="taxonomic scope" value="Eukaryota"/>
</dbReference>
<dbReference type="AlphaFoldDB" id="F0ZKN7"/>
<evidence type="ECO:0000313" key="4">
    <source>
        <dbReference type="Proteomes" id="UP000001064"/>
    </source>
</evidence>
<evidence type="ECO:0000259" key="2">
    <source>
        <dbReference type="Pfam" id="PF00125"/>
    </source>
</evidence>
<dbReference type="eggNOG" id="KOG1756">
    <property type="taxonomic scope" value="Eukaryota"/>
</dbReference>
<dbReference type="GeneID" id="10501389"/>
<dbReference type="PRINTS" id="PR00621">
    <property type="entry name" value="HISTONEH2B"/>
</dbReference>
<dbReference type="Gene3D" id="1.10.20.10">
    <property type="entry name" value="Histone, subunit A"/>
    <property type="match status" value="1"/>
</dbReference>
<feature type="domain" description="Core Histone H2A/H2B/H3" evidence="2">
    <location>
        <begin position="99"/>
        <end position="168"/>
    </location>
</feature>
<reference evidence="4" key="1">
    <citation type="journal article" date="2011" name="Genome Biol.">
        <title>Comparative genomics of the social amoebae Dictyostelium discoideum and Dictyostelium purpureum.</title>
        <authorList>
            <consortium name="US DOE Joint Genome Institute (JGI-PGF)"/>
            <person name="Sucgang R."/>
            <person name="Kuo A."/>
            <person name="Tian X."/>
            <person name="Salerno W."/>
            <person name="Parikh A."/>
            <person name="Feasley C.L."/>
            <person name="Dalin E."/>
            <person name="Tu H."/>
            <person name="Huang E."/>
            <person name="Barry K."/>
            <person name="Lindquist E."/>
            <person name="Shapiro H."/>
            <person name="Bruce D."/>
            <person name="Schmutz J."/>
            <person name="Salamov A."/>
            <person name="Fey P."/>
            <person name="Gaudet P."/>
            <person name="Anjard C."/>
            <person name="Babu M.M."/>
            <person name="Basu S."/>
            <person name="Bushmanova Y."/>
            <person name="van der Wel H."/>
            <person name="Katoh-Kurasawa M."/>
            <person name="Dinh C."/>
            <person name="Coutinho P.M."/>
            <person name="Saito T."/>
            <person name="Elias M."/>
            <person name="Schaap P."/>
            <person name="Kay R.R."/>
            <person name="Henrissat B."/>
            <person name="Eichinger L."/>
            <person name="Rivero F."/>
            <person name="Putnam N.H."/>
            <person name="West C.M."/>
            <person name="Loomis W.F."/>
            <person name="Chisholm R.L."/>
            <person name="Shaulsky G."/>
            <person name="Strassmann J.E."/>
            <person name="Queller D.C."/>
            <person name="Kuspa A."/>
            <person name="Grigoriev I.V."/>
        </authorList>
    </citation>
    <scope>NUCLEOTIDE SEQUENCE [LARGE SCALE GENOMIC DNA]</scope>
    <source>
        <strain evidence="4">QSDP1</strain>
    </source>
</reference>
<dbReference type="EMBL" id="GL871058">
    <property type="protein sequence ID" value="EGC35493.1"/>
    <property type="molecule type" value="Genomic_DNA"/>
</dbReference>
<proteinExistence type="inferred from homology"/>
<dbReference type="PANTHER" id="PTHR23428">
    <property type="entry name" value="HISTONE H2B"/>
    <property type="match status" value="1"/>
</dbReference>
<evidence type="ECO:0000256" key="1">
    <source>
        <dbReference type="ARBA" id="ARBA00006846"/>
    </source>
</evidence>
<dbReference type="InterPro" id="IPR009072">
    <property type="entry name" value="Histone-fold"/>
</dbReference>
<dbReference type="GO" id="GO:0003677">
    <property type="term" value="F:DNA binding"/>
    <property type="evidence" value="ECO:0007669"/>
    <property type="project" value="InterPro"/>
</dbReference>
<feature type="non-terminal residue" evidence="3">
    <location>
        <position position="194"/>
    </location>
</feature>
<dbReference type="SMART" id="SM00427">
    <property type="entry name" value="H2B"/>
    <property type="match status" value="1"/>
</dbReference>
<dbReference type="OrthoDB" id="30550at2759"/>
<dbReference type="OMA" id="KVKQMNY"/>
<comment type="similarity">
    <text evidence="1">Belongs to the histone H2B family.</text>
</comment>
<keyword evidence="4" id="KW-1185">Reference proteome</keyword>
<dbReference type="SMART" id="SM00414">
    <property type="entry name" value="H2A"/>
    <property type="match status" value="1"/>
</dbReference>
<dbReference type="CDD" id="cd00074">
    <property type="entry name" value="HFD_H2A"/>
    <property type="match status" value="1"/>
</dbReference>
<accession>F0ZKN7</accession>
<dbReference type="InParanoid" id="F0ZKN7"/>
<evidence type="ECO:0000313" key="3">
    <source>
        <dbReference type="EMBL" id="EGC35493.1"/>
    </source>
</evidence>
<dbReference type="Proteomes" id="UP000001064">
    <property type="component" value="Unassembled WGS sequence"/>
</dbReference>
<dbReference type="InterPro" id="IPR000558">
    <property type="entry name" value="Histone_H2B"/>
</dbReference>
<protein>
    <recommendedName>
        <fullName evidence="2">Core Histone H2A/H2B/H3 domain-containing protein</fullName>
    </recommendedName>
</protein>
<dbReference type="Pfam" id="PF00125">
    <property type="entry name" value="Histone"/>
    <property type="match status" value="2"/>
</dbReference>
<dbReference type="VEuPathDB" id="AmoebaDB:DICPUDRAFT_33357"/>
<dbReference type="GO" id="GO:0046982">
    <property type="term" value="F:protein heterodimerization activity"/>
    <property type="evidence" value="ECO:0007669"/>
    <property type="project" value="InterPro"/>
</dbReference>
<organism evidence="3 4">
    <name type="scientific">Dictyostelium purpureum</name>
    <name type="common">Slime mold</name>
    <dbReference type="NCBI Taxonomy" id="5786"/>
    <lineage>
        <taxon>Eukaryota</taxon>
        <taxon>Amoebozoa</taxon>
        <taxon>Evosea</taxon>
        <taxon>Eumycetozoa</taxon>
        <taxon>Dictyostelia</taxon>
        <taxon>Dictyosteliales</taxon>
        <taxon>Dictyosteliaceae</taxon>
        <taxon>Dictyostelium</taxon>
    </lineage>
</organism>
<sequence>MRRKRNNTREAYFIRTLLKNIGDQKYKIAAKSVDILISISRDFIIRVVEEAFNILNVNKKKTLTPREIQTSIRLNLKGDLAKIAITQGLKAVTKFNDDKKNTGLTINPNFIKRKVKQMNYSCRITMKSMVYLTASLEFFLSEIIELSINNAQQAKRVLVSPREILLSVKNDLELYSFFGDKSIFPGGGVVPLIN</sequence>
<dbReference type="STRING" id="5786.F0ZKN7"/>
<dbReference type="InterPro" id="IPR002119">
    <property type="entry name" value="Histone_H2A"/>
</dbReference>
<dbReference type="InterPro" id="IPR007125">
    <property type="entry name" value="H2A/H2B/H3"/>
</dbReference>